<accession>A0A1Z4N3B4</accession>
<dbReference type="AlphaFoldDB" id="A0A1Z4N3B4"/>
<reference evidence="1 2" key="1">
    <citation type="submission" date="2017-06" db="EMBL/GenBank/DDBJ databases">
        <title>Genome sequencing of cyanobaciteial culture collection at National Institute for Environmental Studies (NIES).</title>
        <authorList>
            <person name="Hirose Y."/>
            <person name="Shimura Y."/>
            <person name="Fujisawa T."/>
            <person name="Nakamura Y."/>
            <person name="Kawachi M."/>
        </authorList>
    </citation>
    <scope>NUCLEOTIDE SEQUENCE [LARGE SCALE GENOMIC DNA]</scope>
    <source>
        <strain evidence="1 2">NIES-37</strain>
    </source>
</reference>
<organism evidence="1 2">
    <name type="scientific">Tolypothrix tenuis PCC 7101</name>
    <dbReference type="NCBI Taxonomy" id="231146"/>
    <lineage>
        <taxon>Bacteria</taxon>
        <taxon>Bacillati</taxon>
        <taxon>Cyanobacteriota</taxon>
        <taxon>Cyanophyceae</taxon>
        <taxon>Nostocales</taxon>
        <taxon>Tolypothrichaceae</taxon>
        <taxon>Tolypothrix</taxon>
    </lineage>
</organism>
<protein>
    <submittedName>
        <fullName evidence="1">Uncharacterized protein</fullName>
    </submittedName>
</protein>
<proteinExistence type="predicted"/>
<dbReference type="Proteomes" id="UP000218785">
    <property type="component" value="Chromosome"/>
</dbReference>
<dbReference type="EMBL" id="AP018248">
    <property type="protein sequence ID" value="BAZ00217.1"/>
    <property type="molecule type" value="Genomic_DNA"/>
</dbReference>
<sequence>MLETLIPLVINKSVEIILGLLLEKFWAWVLKDNNCQRLNQFLKIKILTLYLDWVLLKTPLKYLPEFAPENNSEIND</sequence>
<evidence type="ECO:0000313" key="1">
    <source>
        <dbReference type="EMBL" id="BAZ00217.1"/>
    </source>
</evidence>
<name>A0A1Z4N3B4_9CYAN</name>
<dbReference type="KEGG" id="ttq:NIES37_42060"/>
<gene>
    <name evidence="1" type="ORF">NIES37_42060</name>
</gene>
<keyword evidence="2" id="KW-1185">Reference proteome</keyword>
<dbReference type="RefSeq" id="WP_096578935.1">
    <property type="nucleotide sequence ID" value="NZ_CAWNJS010000001.1"/>
</dbReference>
<evidence type="ECO:0000313" key="2">
    <source>
        <dbReference type="Proteomes" id="UP000218785"/>
    </source>
</evidence>